<evidence type="ECO:0000256" key="1">
    <source>
        <dbReference type="SAM" id="MobiDB-lite"/>
    </source>
</evidence>
<name>A0A016T2P4_9BILA</name>
<feature type="region of interest" description="Disordered" evidence="1">
    <location>
        <begin position="1"/>
        <end position="23"/>
    </location>
</feature>
<protein>
    <submittedName>
        <fullName evidence="2">Uncharacterized protein</fullName>
    </submittedName>
</protein>
<gene>
    <name evidence="2" type="primary">Acey_s0145.g2469</name>
    <name evidence="2" type="ORF">Y032_0145g2469</name>
</gene>
<dbReference type="AlphaFoldDB" id="A0A016T2P4"/>
<dbReference type="Proteomes" id="UP000024635">
    <property type="component" value="Unassembled WGS sequence"/>
</dbReference>
<proteinExistence type="predicted"/>
<keyword evidence="3" id="KW-1185">Reference proteome</keyword>
<evidence type="ECO:0000313" key="3">
    <source>
        <dbReference type="Proteomes" id="UP000024635"/>
    </source>
</evidence>
<accession>A0A016T2P4</accession>
<evidence type="ECO:0000313" key="2">
    <source>
        <dbReference type="EMBL" id="EYB96891.1"/>
    </source>
</evidence>
<sequence>MTRGAAGDGAMMTHATSTTPIPGDLRAMKRYNISDGRRRGRAAASATNVELPLLLWTSLRFIGFPQVFSGSSGVLLSAAVI</sequence>
<organism evidence="2 3">
    <name type="scientific">Ancylostoma ceylanicum</name>
    <dbReference type="NCBI Taxonomy" id="53326"/>
    <lineage>
        <taxon>Eukaryota</taxon>
        <taxon>Metazoa</taxon>
        <taxon>Ecdysozoa</taxon>
        <taxon>Nematoda</taxon>
        <taxon>Chromadorea</taxon>
        <taxon>Rhabditida</taxon>
        <taxon>Rhabditina</taxon>
        <taxon>Rhabditomorpha</taxon>
        <taxon>Strongyloidea</taxon>
        <taxon>Ancylostomatidae</taxon>
        <taxon>Ancylostomatinae</taxon>
        <taxon>Ancylostoma</taxon>
    </lineage>
</organism>
<reference evidence="3" key="1">
    <citation type="journal article" date="2015" name="Nat. Genet.">
        <title>The genome and transcriptome of the zoonotic hookworm Ancylostoma ceylanicum identify infection-specific gene families.</title>
        <authorList>
            <person name="Schwarz E.M."/>
            <person name="Hu Y."/>
            <person name="Antoshechkin I."/>
            <person name="Miller M.M."/>
            <person name="Sternberg P.W."/>
            <person name="Aroian R.V."/>
        </authorList>
    </citation>
    <scope>NUCLEOTIDE SEQUENCE</scope>
    <source>
        <strain evidence="3">HY135</strain>
    </source>
</reference>
<comment type="caution">
    <text evidence="2">The sequence shown here is derived from an EMBL/GenBank/DDBJ whole genome shotgun (WGS) entry which is preliminary data.</text>
</comment>
<dbReference type="EMBL" id="JARK01001481">
    <property type="protein sequence ID" value="EYB96891.1"/>
    <property type="molecule type" value="Genomic_DNA"/>
</dbReference>